<dbReference type="Proteomes" id="UP000823631">
    <property type="component" value="Unassembled WGS sequence"/>
</dbReference>
<accession>A0A9D9GSC6</accession>
<dbReference type="EMBL" id="JADINH010000052">
    <property type="protein sequence ID" value="MBO8415298.1"/>
    <property type="molecule type" value="Genomic_DNA"/>
</dbReference>
<evidence type="ECO:0000256" key="1">
    <source>
        <dbReference type="SAM" id="Coils"/>
    </source>
</evidence>
<evidence type="ECO:0000256" key="2">
    <source>
        <dbReference type="SAM" id="SignalP"/>
    </source>
</evidence>
<keyword evidence="1" id="KW-0175">Coiled coil</keyword>
<dbReference type="PROSITE" id="PS51257">
    <property type="entry name" value="PROKAR_LIPOPROTEIN"/>
    <property type="match status" value="1"/>
</dbReference>
<feature type="signal peptide" evidence="2">
    <location>
        <begin position="1"/>
        <end position="24"/>
    </location>
</feature>
<reference evidence="3" key="2">
    <citation type="journal article" date="2021" name="PeerJ">
        <title>Extensive microbial diversity within the chicken gut microbiome revealed by metagenomics and culture.</title>
        <authorList>
            <person name="Gilroy R."/>
            <person name="Ravi A."/>
            <person name="Getino M."/>
            <person name="Pursley I."/>
            <person name="Horton D.L."/>
            <person name="Alikhan N.F."/>
            <person name="Baker D."/>
            <person name="Gharbi K."/>
            <person name="Hall N."/>
            <person name="Watson M."/>
            <person name="Adriaenssens E.M."/>
            <person name="Foster-Nyarko E."/>
            <person name="Jarju S."/>
            <person name="Secka A."/>
            <person name="Antonio M."/>
            <person name="Oren A."/>
            <person name="Chaudhuri R.R."/>
            <person name="La Ragione R."/>
            <person name="Hildebrand F."/>
            <person name="Pallen M.J."/>
        </authorList>
    </citation>
    <scope>NUCLEOTIDE SEQUENCE</scope>
    <source>
        <strain evidence="3">17213</strain>
    </source>
</reference>
<evidence type="ECO:0008006" key="5">
    <source>
        <dbReference type="Google" id="ProtNLM"/>
    </source>
</evidence>
<feature type="chain" id="PRO_5039415333" description="Lipoprotein" evidence="2">
    <location>
        <begin position="25"/>
        <end position="172"/>
    </location>
</feature>
<feature type="coiled-coil region" evidence="1">
    <location>
        <begin position="58"/>
        <end position="167"/>
    </location>
</feature>
<name>A0A9D9GSC6_9GAMM</name>
<dbReference type="AlphaFoldDB" id="A0A9D9GSC6"/>
<evidence type="ECO:0000313" key="3">
    <source>
        <dbReference type="EMBL" id="MBO8415298.1"/>
    </source>
</evidence>
<organism evidence="3 4">
    <name type="scientific">Candidatus Avisuccinivibrio stercorigallinarum</name>
    <dbReference type="NCBI Taxonomy" id="2840704"/>
    <lineage>
        <taxon>Bacteria</taxon>
        <taxon>Pseudomonadati</taxon>
        <taxon>Pseudomonadota</taxon>
        <taxon>Gammaproteobacteria</taxon>
        <taxon>Aeromonadales</taxon>
        <taxon>Succinivibrionaceae</taxon>
        <taxon>Succinivibrionaceae incertae sedis</taxon>
        <taxon>Candidatus Avisuccinivibrio</taxon>
    </lineage>
</organism>
<comment type="caution">
    <text evidence="3">The sequence shown here is derived from an EMBL/GenBank/DDBJ whole genome shotgun (WGS) entry which is preliminary data.</text>
</comment>
<keyword evidence="2" id="KW-0732">Signal</keyword>
<gene>
    <name evidence="3" type="ORF">IAB19_02830</name>
</gene>
<protein>
    <recommendedName>
        <fullName evidence="5">Lipoprotein</fullName>
    </recommendedName>
</protein>
<sequence length="172" mass="18700">MTKSVFNQLHLTVLSLTAACAFLAAGCASSVQECDPSVDPGFFGKIGCTFSGSYAERVEIKEADLEKAKQENESLKKLYAQLENEEAWLSRDVEVRNAQIAAVESDLKALRSELEAQGRLNADAQKAIEEAQNQLNAMQSSPANAAILEKRQQRDALQAELDALAEAVYGAY</sequence>
<reference evidence="3" key="1">
    <citation type="submission" date="2020-10" db="EMBL/GenBank/DDBJ databases">
        <authorList>
            <person name="Gilroy R."/>
        </authorList>
    </citation>
    <scope>NUCLEOTIDE SEQUENCE</scope>
    <source>
        <strain evidence="3">17213</strain>
    </source>
</reference>
<proteinExistence type="predicted"/>
<evidence type="ECO:0000313" key="4">
    <source>
        <dbReference type="Proteomes" id="UP000823631"/>
    </source>
</evidence>